<feature type="transmembrane region" description="Helical" evidence="1">
    <location>
        <begin position="124"/>
        <end position="155"/>
    </location>
</feature>
<dbReference type="Proteomes" id="UP000321124">
    <property type="component" value="Chromosome"/>
</dbReference>
<dbReference type="InterPro" id="IPR007349">
    <property type="entry name" value="DUF418"/>
</dbReference>
<feature type="domain" description="DUF418" evidence="2">
    <location>
        <begin position="244"/>
        <end position="395"/>
    </location>
</feature>
<feature type="transmembrane region" description="Helical" evidence="1">
    <location>
        <begin position="43"/>
        <end position="63"/>
    </location>
</feature>
<keyword evidence="1" id="KW-1133">Transmembrane helix</keyword>
<evidence type="ECO:0000256" key="1">
    <source>
        <dbReference type="SAM" id="Phobius"/>
    </source>
</evidence>
<keyword evidence="1" id="KW-0812">Transmembrane</keyword>
<feature type="transmembrane region" description="Helical" evidence="1">
    <location>
        <begin position="219"/>
        <end position="246"/>
    </location>
</feature>
<dbReference type="PANTHER" id="PTHR30590:SF2">
    <property type="entry name" value="INNER MEMBRANE PROTEIN"/>
    <property type="match status" value="1"/>
</dbReference>
<organism evidence="3 4">
    <name type="scientific">Shewanella decolorationis</name>
    <dbReference type="NCBI Taxonomy" id="256839"/>
    <lineage>
        <taxon>Bacteria</taxon>
        <taxon>Pseudomonadati</taxon>
        <taxon>Pseudomonadota</taxon>
        <taxon>Gammaproteobacteria</taxon>
        <taxon>Alteromonadales</taxon>
        <taxon>Shewanellaceae</taxon>
        <taxon>Shewanella</taxon>
    </lineage>
</organism>
<name>A0A5B8R712_9GAMM</name>
<dbReference type="AlphaFoldDB" id="A0A5B8R712"/>
<keyword evidence="1" id="KW-0472">Membrane</keyword>
<evidence type="ECO:0000259" key="2">
    <source>
        <dbReference type="Pfam" id="PF04235"/>
    </source>
</evidence>
<dbReference type="InterPro" id="IPR052529">
    <property type="entry name" value="Bact_Transport_Assoc"/>
</dbReference>
<feature type="transmembrane region" description="Helical" evidence="1">
    <location>
        <begin position="359"/>
        <end position="381"/>
    </location>
</feature>
<evidence type="ECO:0000313" key="3">
    <source>
        <dbReference type="EMBL" id="QDZ93281.2"/>
    </source>
</evidence>
<dbReference type="EMBL" id="CP031775">
    <property type="protein sequence ID" value="QDZ93281.2"/>
    <property type="molecule type" value="Genomic_DNA"/>
</dbReference>
<gene>
    <name evidence="3" type="ORF">D0436_15800</name>
</gene>
<sequence length="414" mass="46590">MPAIKPITQAAKDPWGNPVDATHTPHQPIPIGRNANLDAIRGLAVLGIFFMNIYFMGISFYGYAPHQIPLLSDQVLEAFSNFFIEGRFISLFSILFGVGLYIQYQRFSDKDLAAYSLLRSRLKWLIVFGLIHGIIIWPGDILLTYGISGFLALCYRNASIAELKRKANIFIFSSLVVICLISIMGSDELFTRQSPLFTEQYSAWTSSYSNQLLLHVMQVGYMALVIPFTLMWFTGGLMLLGMALYRQGSFEQGFERNTLIKLVLASLVLSALDTLLSLTQNPILVMFSDILVMLSAIPTALIYIHILVRICQNRPAVLRPLQNVGKLAFSLYILQSIVGVFIFRHFAPGLLLTLDRSGYIVIALGYSLLQLLLASLYLRYFNQGPLEKLWRQLAFKSINASSHLNSNNEQHKSQ</sequence>
<dbReference type="RefSeq" id="WP_208659593.1">
    <property type="nucleotide sequence ID" value="NZ_CP031775.2"/>
</dbReference>
<reference evidence="3 4" key="1">
    <citation type="journal article" date="2019" name="Ecotoxicol. Environ. Saf.">
        <title>Microbial characterization of heavy metal resistant bacterial strains isolated from an electroplating wastewater treatment plant.</title>
        <authorList>
            <person name="Cai X."/>
            <person name="Zheng X."/>
            <person name="Zhang D."/>
            <person name="Iqbal W."/>
            <person name="Liu C."/>
            <person name="Yang B."/>
            <person name="Zhao X."/>
            <person name="Lu X."/>
            <person name="Mao Y."/>
        </authorList>
    </citation>
    <scope>NUCLEOTIDE SEQUENCE [LARGE SCALE GENOMIC DNA]</scope>
    <source>
        <strain evidence="3 4">Ni1-3</strain>
    </source>
</reference>
<protein>
    <submittedName>
        <fullName evidence="3">DUF418 domain-containing protein</fullName>
    </submittedName>
</protein>
<accession>A0A5B8R712</accession>
<feature type="transmembrane region" description="Helical" evidence="1">
    <location>
        <begin position="327"/>
        <end position="347"/>
    </location>
</feature>
<evidence type="ECO:0000313" key="4">
    <source>
        <dbReference type="Proteomes" id="UP000321124"/>
    </source>
</evidence>
<dbReference type="PANTHER" id="PTHR30590">
    <property type="entry name" value="INNER MEMBRANE PROTEIN"/>
    <property type="match status" value="1"/>
</dbReference>
<feature type="transmembrane region" description="Helical" evidence="1">
    <location>
        <begin position="167"/>
        <end position="185"/>
    </location>
</feature>
<feature type="transmembrane region" description="Helical" evidence="1">
    <location>
        <begin position="84"/>
        <end position="104"/>
    </location>
</feature>
<dbReference type="KEGG" id="sdeo:D0436_15800"/>
<feature type="transmembrane region" description="Helical" evidence="1">
    <location>
        <begin position="258"/>
        <end position="278"/>
    </location>
</feature>
<feature type="transmembrane region" description="Helical" evidence="1">
    <location>
        <begin position="284"/>
        <end position="306"/>
    </location>
</feature>
<proteinExistence type="predicted"/>
<dbReference type="Pfam" id="PF04235">
    <property type="entry name" value="DUF418"/>
    <property type="match status" value="1"/>
</dbReference>